<dbReference type="SMART" id="SM00248">
    <property type="entry name" value="ANK"/>
    <property type="match status" value="5"/>
</dbReference>
<evidence type="ECO:0000313" key="4">
    <source>
        <dbReference type="EMBL" id="KAG4415601.1"/>
    </source>
</evidence>
<sequence>MQCSRCLHNRLQPVLYGPQDFLEQAMRRACKTGNTHTIRLATSYGAHVSLIDARYNCCSTLKLAAERGHVEAFDLLVEMGATFDHSNVTLGPRFSRKLCSPVKEAVLFSFLKAGFASLKTIELSLPSVIRTGGSPELVKALLDHGIDVNKHERVYGPKQHHIIVTALSTAIAENKMSIFDVLTERGASIHGTEHCNPFQMQTPYPFRQPVHLPIYAAAIAMAKHGVTAVMQRCLDLGAGINFISRNREHPAARPVLTTPLLTYLSAIEGWNEDGKLSPIDGLMFLLGHKAELEIPLNFKKSGLEKEYPQIQTTIEVLLDKWGIEKLSNPEFFATIKFLIDKGAGRDAINRILTKYRAVGGFVSTGLLQNWTGFAELFIKRHFDAEDPSAKNVLLRESLTQTRTNSLAFSYEYGGQNEIQLGTVRCLIAAGADINAHKDGAPTILHEVCGYRTMSNFSHICGHEDIFDCGHFRRMCSFFSFLHEIGADPRIIIKGKSPIDVLLEPTQKSFRLSASGEKYLVRLGNILLGELDKYSLSDLKSLDAVPKSRKIRNLKADMATVERPAKSIALIHNTDLPRPLNVLSTAIAEFVKHDYFAARVPHYEIHIINIASYNLSPADSSSSPKADETNTAPDLKSPSDWGTEISKHSAFILLFPYQTWSYCTSLKHALSILPSHRIHKPTLLLGFGKEEPYHPNEYERTWKKKSFGMMRDFLRKRGVKLVDMESDGPGGWPKGGWPEFMVYADYWEDWITGGYNAFIGGQQAEAWENRDENRCIRGIKMLVAGVESSRK</sequence>
<dbReference type="InterPro" id="IPR002110">
    <property type="entry name" value="Ankyrin_rpt"/>
</dbReference>
<feature type="region of interest" description="Disordered" evidence="3">
    <location>
        <begin position="618"/>
        <end position="638"/>
    </location>
</feature>
<dbReference type="Proteomes" id="UP000664132">
    <property type="component" value="Unassembled WGS sequence"/>
</dbReference>
<evidence type="ECO:0008006" key="6">
    <source>
        <dbReference type="Google" id="ProtNLM"/>
    </source>
</evidence>
<dbReference type="EMBL" id="JAFJYH010000216">
    <property type="protein sequence ID" value="KAG4415601.1"/>
    <property type="molecule type" value="Genomic_DNA"/>
</dbReference>
<dbReference type="Gene3D" id="1.25.40.20">
    <property type="entry name" value="Ankyrin repeat-containing domain"/>
    <property type="match status" value="1"/>
</dbReference>
<evidence type="ECO:0000256" key="3">
    <source>
        <dbReference type="SAM" id="MobiDB-lite"/>
    </source>
</evidence>
<dbReference type="PANTHER" id="PTHR24193">
    <property type="entry name" value="ANKYRIN REPEAT PROTEIN"/>
    <property type="match status" value="1"/>
</dbReference>
<proteinExistence type="predicted"/>
<evidence type="ECO:0000256" key="1">
    <source>
        <dbReference type="ARBA" id="ARBA00022737"/>
    </source>
</evidence>
<dbReference type="PANTHER" id="PTHR24193:SF121">
    <property type="entry name" value="ADA2A-CONTAINING COMPLEX COMPONENT 3, ISOFORM D"/>
    <property type="match status" value="1"/>
</dbReference>
<keyword evidence="5" id="KW-1185">Reference proteome</keyword>
<comment type="caution">
    <text evidence="4">The sequence shown here is derived from an EMBL/GenBank/DDBJ whole genome shotgun (WGS) entry which is preliminary data.</text>
</comment>
<evidence type="ECO:0000256" key="2">
    <source>
        <dbReference type="ARBA" id="ARBA00023043"/>
    </source>
</evidence>
<organism evidence="4 5">
    <name type="scientific">Cadophora malorum</name>
    <dbReference type="NCBI Taxonomy" id="108018"/>
    <lineage>
        <taxon>Eukaryota</taxon>
        <taxon>Fungi</taxon>
        <taxon>Dikarya</taxon>
        <taxon>Ascomycota</taxon>
        <taxon>Pezizomycotina</taxon>
        <taxon>Leotiomycetes</taxon>
        <taxon>Helotiales</taxon>
        <taxon>Ploettnerulaceae</taxon>
        <taxon>Cadophora</taxon>
    </lineage>
</organism>
<gene>
    <name evidence="4" type="ORF">IFR04_011270</name>
</gene>
<name>A0A8H7W2Q9_9HELO</name>
<dbReference type="GO" id="GO:0000976">
    <property type="term" value="F:transcription cis-regulatory region binding"/>
    <property type="evidence" value="ECO:0007669"/>
    <property type="project" value="TreeGrafter"/>
</dbReference>
<dbReference type="InterPro" id="IPR036770">
    <property type="entry name" value="Ankyrin_rpt-contain_sf"/>
</dbReference>
<dbReference type="SUPFAM" id="SSF48403">
    <property type="entry name" value="Ankyrin repeat"/>
    <property type="match status" value="1"/>
</dbReference>
<keyword evidence="2" id="KW-0040">ANK repeat</keyword>
<reference evidence="4" key="1">
    <citation type="submission" date="2021-02" db="EMBL/GenBank/DDBJ databases">
        <title>Genome sequence Cadophora malorum strain M34.</title>
        <authorList>
            <person name="Stefanovic E."/>
            <person name="Vu D."/>
            <person name="Scully C."/>
            <person name="Dijksterhuis J."/>
            <person name="Roader J."/>
            <person name="Houbraken J."/>
        </authorList>
    </citation>
    <scope>NUCLEOTIDE SEQUENCE</scope>
    <source>
        <strain evidence="4">M34</strain>
    </source>
</reference>
<dbReference type="GO" id="GO:0045944">
    <property type="term" value="P:positive regulation of transcription by RNA polymerase II"/>
    <property type="evidence" value="ECO:0007669"/>
    <property type="project" value="TreeGrafter"/>
</dbReference>
<protein>
    <recommendedName>
        <fullName evidence="6">Ankyrin</fullName>
    </recommendedName>
</protein>
<dbReference type="OrthoDB" id="4508560at2759"/>
<keyword evidence="1" id="KW-0677">Repeat</keyword>
<dbReference type="AlphaFoldDB" id="A0A8H7W2Q9"/>
<accession>A0A8H7W2Q9</accession>
<dbReference type="InterPro" id="IPR050663">
    <property type="entry name" value="Ankyrin-SOCS_Box"/>
</dbReference>
<dbReference type="GO" id="GO:0005634">
    <property type="term" value="C:nucleus"/>
    <property type="evidence" value="ECO:0007669"/>
    <property type="project" value="TreeGrafter"/>
</dbReference>
<evidence type="ECO:0000313" key="5">
    <source>
        <dbReference type="Proteomes" id="UP000664132"/>
    </source>
</evidence>